<dbReference type="Proteomes" id="UP001146120">
    <property type="component" value="Unassembled WGS sequence"/>
</dbReference>
<dbReference type="EMBL" id="DAKRPA010000084">
    <property type="protein sequence ID" value="DAZ99396.1"/>
    <property type="molecule type" value="Genomic_DNA"/>
</dbReference>
<proteinExistence type="predicted"/>
<protein>
    <recommendedName>
        <fullName evidence="3">Integrase catalytic domain-containing protein</fullName>
    </recommendedName>
</protein>
<gene>
    <name evidence="1" type="ORF">N0F65_005298</name>
</gene>
<reference evidence="1" key="2">
    <citation type="journal article" date="2023" name="Microbiol Resour">
        <title>Decontamination and Annotation of the Draft Genome Sequence of the Oomycete Lagenidium giganteum ARSEF 373.</title>
        <authorList>
            <person name="Morgan W.R."/>
            <person name="Tartar A."/>
        </authorList>
    </citation>
    <scope>NUCLEOTIDE SEQUENCE</scope>
    <source>
        <strain evidence="1">ARSEF 373</strain>
    </source>
</reference>
<dbReference type="GO" id="GO:0003676">
    <property type="term" value="F:nucleic acid binding"/>
    <property type="evidence" value="ECO:0007669"/>
    <property type="project" value="InterPro"/>
</dbReference>
<dbReference type="AlphaFoldDB" id="A0AAV2Z1P1"/>
<dbReference type="InterPro" id="IPR012337">
    <property type="entry name" value="RNaseH-like_sf"/>
</dbReference>
<dbReference type="InterPro" id="IPR036397">
    <property type="entry name" value="RNaseH_sf"/>
</dbReference>
<comment type="caution">
    <text evidence="1">The sequence shown here is derived from an EMBL/GenBank/DDBJ whole genome shotgun (WGS) entry which is preliminary data.</text>
</comment>
<accession>A0AAV2Z1P1</accession>
<evidence type="ECO:0008006" key="3">
    <source>
        <dbReference type="Google" id="ProtNLM"/>
    </source>
</evidence>
<keyword evidence="2" id="KW-1185">Reference proteome</keyword>
<dbReference type="SUPFAM" id="SSF53098">
    <property type="entry name" value="Ribonuclease H-like"/>
    <property type="match status" value="1"/>
</dbReference>
<evidence type="ECO:0000313" key="1">
    <source>
        <dbReference type="EMBL" id="DAZ99396.1"/>
    </source>
</evidence>
<dbReference type="Gene3D" id="3.30.420.10">
    <property type="entry name" value="Ribonuclease H-like superfamily/Ribonuclease H"/>
    <property type="match status" value="1"/>
</dbReference>
<sequence>MAQHSWQHVATKQSTENICSLGMGLATTDTRGLCKTRYLNCDMFASVSRTAEVAADALVEWAKRYGLPTVLISDQGSNFRNETMRTLCDRIKIEQRLVPSYMTWLNGTIECLTSDARSTDSTSSIIVNGIPTSHRAKCA</sequence>
<name>A0AAV2Z1P1_9STRA</name>
<organism evidence="1 2">
    <name type="scientific">Lagenidium giganteum</name>
    <dbReference type="NCBI Taxonomy" id="4803"/>
    <lineage>
        <taxon>Eukaryota</taxon>
        <taxon>Sar</taxon>
        <taxon>Stramenopiles</taxon>
        <taxon>Oomycota</taxon>
        <taxon>Peronosporomycetes</taxon>
        <taxon>Pythiales</taxon>
        <taxon>Pythiaceae</taxon>
    </lineage>
</organism>
<reference evidence="1" key="1">
    <citation type="submission" date="2022-11" db="EMBL/GenBank/DDBJ databases">
        <authorList>
            <person name="Morgan W.R."/>
            <person name="Tartar A."/>
        </authorList>
    </citation>
    <scope>NUCLEOTIDE SEQUENCE</scope>
    <source>
        <strain evidence="1">ARSEF 373</strain>
    </source>
</reference>
<evidence type="ECO:0000313" key="2">
    <source>
        <dbReference type="Proteomes" id="UP001146120"/>
    </source>
</evidence>